<dbReference type="HAMAP" id="MF_00692">
    <property type="entry name" value="SelO"/>
    <property type="match status" value="1"/>
</dbReference>
<keyword evidence="2 8" id="KW-0808">Transferase</keyword>
<dbReference type="GO" id="GO:0000287">
    <property type="term" value="F:magnesium ion binding"/>
    <property type="evidence" value="ECO:0007669"/>
    <property type="project" value="UniProtKB-UniRule"/>
</dbReference>
<comment type="catalytic activity">
    <reaction evidence="8">
        <text>L-threonyl-[protein] + ATP = 3-O-(5'-adenylyl)-L-threonyl-[protein] + diphosphate</text>
        <dbReference type="Rhea" id="RHEA:54292"/>
        <dbReference type="Rhea" id="RHEA-COMP:11060"/>
        <dbReference type="Rhea" id="RHEA-COMP:13847"/>
        <dbReference type="ChEBI" id="CHEBI:30013"/>
        <dbReference type="ChEBI" id="CHEBI:30616"/>
        <dbReference type="ChEBI" id="CHEBI:33019"/>
        <dbReference type="ChEBI" id="CHEBI:138113"/>
        <dbReference type="EC" id="2.7.7.108"/>
    </reaction>
</comment>
<name>A0A2N6CTB7_9GAMM</name>
<keyword evidence="6 8" id="KW-0067">ATP-binding</keyword>
<feature type="binding site" evidence="8">
    <location>
        <position position="257"/>
    </location>
    <ligand>
        <name>Mg(2+)</name>
        <dbReference type="ChEBI" id="CHEBI:18420"/>
    </ligand>
</feature>
<feature type="binding site" evidence="8">
    <location>
        <position position="86"/>
    </location>
    <ligand>
        <name>ATP</name>
        <dbReference type="ChEBI" id="CHEBI:30616"/>
    </ligand>
</feature>
<feature type="binding site" evidence="8">
    <location>
        <position position="178"/>
    </location>
    <ligand>
        <name>ATP</name>
        <dbReference type="ChEBI" id="CHEBI:30616"/>
    </ligand>
</feature>
<comment type="function">
    <text evidence="8">Nucleotidyltransferase involved in the post-translational modification of proteins. It can catalyze the addition of adenosine monophosphate (AMP) or uridine monophosphate (UMP) to a protein, resulting in modifications known as AMPylation and UMPylation.</text>
</comment>
<comment type="catalytic activity">
    <reaction evidence="8">
        <text>L-tyrosyl-[protein] + ATP = O-(5'-adenylyl)-L-tyrosyl-[protein] + diphosphate</text>
        <dbReference type="Rhea" id="RHEA:54288"/>
        <dbReference type="Rhea" id="RHEA-COMP:10136"/>
        <dbReference type="Rhea" id="RHEA-COMP:13846"/>
        <dbReference type="ChEBI" id="CHEBI:30616"/>
        <dbReference type="ChEBI" id="CHEBI:33019"/>
        <dbReference type="ChEBI" id="CHEBI:46858"/>
        <dbReference type="ChEBI" id="CHEBI:83624"/>
        <dbReference type="EC" id="2.7.7.108"/>
    </reaction>
</comment>
<evidence type="ECO:0000256" key="3">
    <source>
        <dbReference type="ARBA" id="ARBA00022695"/>
    </source>
</evidence>
<organism evidence="9 10">
    <name type="scientific">Sedimenticola selenatireducens</name>
    <dbReference type="NCBI Taxonomy" id="191960"/>
    <lineage>
        <taxon>Bacteria</taxon>
        <taxon>Pseudomonadati</taxon>
        <taxon>Pseudomonadota</taxon>
        <taxon>Gammaproteobacteria</taxon>
        <taxon>Chromatiales</taxon>
        <taxon>Sedimenticolaceae</taxon>
        <taxon>Sedimenticola</taxon>
    </lineage>
</organism>
<comment type="catalytic activity">
    <reaction evidence="8">
        <text>L-seryl-[protein] + UTP = O-(5'-uridylyl)-L-seryl-[protein] + diphosphate</text>
        <dbReference type="Rhea" id="RHEA:64604"/>
        <dbReference type="Rhea" id="RHEA-COMP:9863"/>
        <dbReference type="Rhea" id="RHEA-COMP:16635"/>
        <dbReference type="ChEBI" id="CHEBI:29999"/>
        <dbReference type="ChEBI" id="CHEBI:33019"/>
        <dbReference type="ChEBI" id="CHEBI:46398"/>
        <dbReference type="ChEBI" id="CHEBI:156051"/>
    </reaction>
</comment>
<evidence type="ECO:0000256" key="5">
    <source>
        <dbReference type="ARBA" id="ARBA00022741"/>
    </source>
</evidence>
<comment type="catalytic activity">
    <reaction evidence="8">
        <text>L-tyrosyl-[protein] + UTP = O-(5'-uridylyl)-L-tyrosyl-[protein] + diphosphate</text>
        <dbReference type="Rhea" id="RHEA:83887"/>
        <dbReference type="Rhea" id="RHEA-COMP:10136"/>
        <dbReference type="Rhea" id="RHEA-COMP:20238"/>
        <dbReference type="ChEBI" id="CHEBI:33019"/>
        <dbReference type="ChEBI" id="CHEBI:46398"/>
        <dbReference type="ChEBI" id="CHEBI:46858"/>
        <dbReference type="ChEBI" id="CHEBI:90602"/>
    </reaction>
</comment>
<feature type="binding site" evidence="8">
    <location>
        <position position="257"/>
    </location>
    <ligand>
        <name>ATP</name>
        <dbReference type="ChEBI" id="CHEBI:30616"/>
    </ligand>
</feature>
<dbReference type="GO" id="GO:0005524">
    <property type="term" value="F:ATP binding"/>
    <property type="evidence" value="ECO:0007669"/>
    <property type="project" value="UniProtKB-UniRule"/>
</dbReference>
<evidence type="ECO:0000256" key="4">
    <source>
        <dbReference type="ARBA" id="ARBA00022723"/>
    </source>
</evidence>
<dbReference type="GO" id="GO:0070733">
    <property type="term" value="F:AMPylase activity"/>
    <property type="evidence" value="ECO:0007669"/>
    <property type="project" value="UniProtKB-EC"/>
</dbReference>
<evidence type="ECO:0000256" key="7">
    <source>
        <dbReference type="ARBA" id="ARBA00022842"/>
    </source>
</evidence>
<reference evidence="9 10" key="1">
    <citation type="submission" date="2017-11" db="EMBL/GenBank/DDBJ databases">
        <title>Genome-resolved metagenomics identifies genetic mobility, metabolic interactions, and unexpected diversity in perchlorate-reducing communities.</title>
        <authorList>
            <person name="Barnum T.P."/>
            <person name="Figueroa I.A."/>
            <person name="Carlstrom C.I."/>
            <person name="Lucas L.N."/>
            <person name="Engelbrektson A.L."/>
            <person name="Coates J.D."/>
        </authorList>
    </citation>
    <scope>NUCLEOTIDE SEQUENCE [LARGE SCALE GENOMIC DNA]</scope>
    <source>
        <strain evidence="9">BM301</strain>
    </source>
</reference>
<dbReference type="EMBL" id="PKUN01000025">
    <property type="protein sequence ID" value="PLX60375.1"/>
    <property type="molecule type" value="Genomic_DNA"/>
</dbReference>
<comment type="caution">
    <text evidence="9">The sequence shown here is derived from an EMBL/GenBank/DDBJ whole genome shotgun (WGS) entry which is preliminary data.</text>
</comment>
<accession>A0A2N6CTB7</accession>
<protein>
    <recommendedName>
        <fullName evidence="8">Protein nucleotidyltransferase YdiU</fullName>
        <ecNumber evidence="8">2.7.7.-</ecNumber>
    </recommendedName>
    <alternativeName>
        <fullName evidence="8">Protein adenylyltransferase YdiU</fullName>
        <ecNumber evidence="8">2.7.7.108</ecNumber>
    </alternativeName>
    <alternativeName>
        <fullName evidence="8">Protein uridylyltransferase YdiU</fullName>
        <ecNumber evidence="8">2.7.7.-</ecNumber>
    </alternativeName>
</protein>
<evidence type="ECO:0000256" key="1">
    <source>
        <dbReference type="ARBA" id="ARBA00009747"/>
    </source>
</evidence>
<feature type="binding site" evidence="8">
    <location>
        <position position="84"/>
    </location>
    <ligand>
        <name>ATP</name>
        <dbReference type="ChEBI" id="CHEBI:30616"/>
    </ligand>
</feature>
<keyword evidence="3 8" id="KW-0548">Nucleotidyltransferase</keyword>
<dbReference type="STRING" id="1111735.GCA_000428045_02570"/>
<feature type="binding site" evidence="8">
    <location>
        <position position="120"/>
    </location>
    <ligand>
        <name>ATP</name>
        <dbReference type="ChEBI" id="CHEBI:30616"/>
    </ligand>
</feature>
<comment type="catalytic activity">
    <reaction evidence="8">
        <text>L-histidyl-[protein] + UTP = N(tele)-(5'-uridylyl)-L-histidyl-[protein] + diphosphate</text>
        <dbReference type="Rhea" id="RHEA:83891"/>
        <dbReference type="Rhea" id="RHEA-COMP:9745"/>
        <dbReference type="Rhea" id="RHEA-COMP:20239"/>
        <dbReference type="ChEBI" id="CHEBI:29979"/>
        <dbReference type="ChEBI" id="CHEBI:33019"/>
        <dbReference type="ChEBI" id="CHEBI:46398"/>
        <dbReference type="ChEBI" id="CHEBI:233474"/>
    </reaction>
</comment>
<dbReference type="EC" id="2.7.7.-" evidence="8"/>
<proteinExistence type="inferred from homology"/>
<dbReference type="PANTHER" id="PTHR32057:SF14">
    <property type="entry name" value="PROTEIN ADENYLYLTRANSFERASE SELO, MITOCHONDRIAL"/>
    <property type="match status" value="1"/>
</dbReference>
<dbReference type="InterPro" id="IPR003846">
    <property type="entry name" value="SelO"/>
</dbReference>
<keyword evidence="5 8" id="KW-0547">Nucleotide-binding</keyword>
<comment type="cofactor">
    <cofactor evidence="8">
        <name>Mg(2+)</name>
        <dbReference type="ChEBI" id="CHEBI:18420"/>
    </cofactor>
    <cofactor evidence="8">
        <name>Mn(2+)</name>
        <dbReference type="ChEBI" id="CHEBI:29035"/>
    </cofactor>
</comment>
<comment type="similarity">
    <text evidence="1 8">Belongs to the SELO family.</text>
</comment>
<feature type="binding site" evidence="8">
    <location>
        <position position="108"/>
    </location>
    <ligand>
        <name>ATP</name>
        <dbReference type="ChEBI" id="CHEBI:30616"/>
    </ligand>
</feature>
<dbReference type="RefSeq" id="WP_273440615.1">
    <property type="nucleotide sequence ID" value="NZ_CAXXYC010000004.1"/>
</dbReference>
<dbReference type="Pfam" id="PF02696">
    <property type="entry name" value="SelO"/>
    <property type="match status" value="1"/>
</dbReference>
<keyword evidence="7 8" id="KW-0460">Magnesium</keyword>
<evidence type="ECO:0000313" key="9">
    <source>
        <dbReference type="EMBL" id="PLX60375.1"/>
    </source>
</evidence>
<sequence length="472" mass="52855">MKLSNSYAELPEHFYARIRTHPVPSPRLLAWNGSLAAHLGLEELGGDKERLAAIFSGSEPLPGGRTIAMAYAGHQFGNFVPRLGDGRAALLAEVISPRDGRRYDIQLKGSGLTPFSRNGDGKSPLGPVIREYLLSEAMHRLGVPTTRSLAAVATGEPVFRDWLEPGGVLTRVASSHIRVGTFEYFASRRDGEALQTLVDYAIQRHYPDCATDENHVNTFFSAVVAAQARLVAHWMAIGFIHGVMNTDNCAISGETLDYGPCAFLDTFHIDKVFSSIDHQGRYAYGRQAHMAQWNLARLAECLMMIEGEREDYEVRLNEFQATFEAHYFELMGRKLGLSQPDPEDRELVTAWLQLLQDRRLDYTRSFRQLALRLEADDALLFDDFETRWLQQIDRQPGGRETAAGLMTTANPLFIPRNHQVERAIHAAYEDDLSLFDELHQVLSAPFDAHPGLEHYAEPPAENEQVLATFCGT</sequence>
<dbReference type="GO" id="GO:0030145">
    <property type="term" value="F:manganese ion binding"/>
    <property type="evidence" value="ECO:0007669"/>
    <property type="project" value="UniProtKB-UniRule"/>
</dbReference>
<feature type="binding site" evidence="8">
    <location>
        <position position="121"/>
    </location>
    <ligand>
        <name>ATP</name>
        <dbReference type="ChEBI" id="CHEBI:30616"/>
    </ligand>
</feature>
<dbReference type="EC" id="2.7.7.108" evidence="8"/>
<evidence type="ECO:0000256" key="2">
    <source>
        <dbReference type="ARBA" id="ARBA00022679"/>
    </source>
</evidence>
<gene>
    <name evidence="8" type="primary">ydiU</name>
    <name evidence="8" type="synonym">selO</name>
    <name evidence="9" type="ORF">C0630_16425</name>
</gene>
<dbReference type="Proteomes" id="UP000235015">
    <property type="component" value="Unassembled WGS sequence"/>
</dbReference>
<keyword evidence="8" id="KW-0464">Manganese</keyword>
<feature type="binding site" evidence="8">
    <location>
        <position position="248"/>
    </location>
    <ligand>
        <name>Mg(2+)</name>
        <dbReference type="ChEBI" id="CHEBI:18420"/>
    </ligand>
</feature>
<evidence type="ECO:0000256" key="8">
    <source>
        <dbReference type="HAMAP-Rule" id="MF_00692"/>
    </source>
</evidence>
<feature type="active site" description="Proton acceptor" evidence="8">
    <location>
        <position position="247"/>
    </location>
</feature>
<comment type="catalytic activity">
    <reaction evidence="8">
        <text>L-seryl-[protein] + ATP = 3-O-(5'-adenylyl)-L-seryl-[protein] + diphosphate</text>
        <dbReference type="Rhea" id="RHEA:58120"/>
        <dbReference type="Rhea" id="RHEA-COMP:9863"/>
        <dbReference type="Rhea" id="RHEA-COMP:15073"/>
        <dbReference type="ChEBI" id="CHEBI:29999"/>
        <dbReference type="ChEBI" id="CHEBI:30616"/>
        <dbReference type="ChEBI" id="CHEBI:33019"/>
        <dbReference type="ChEBI" id="CHEBI:142516"/>
        <dbReference type="EC" id="2.7.7.108"/>
    </reaction>
</comment>
<keyword evidence="4 8" id="KW-0479">Metal-binding</keyword>
<evidence type="ECO:0000313" key="10">
    <source>
        <dbReference type="Proteomes" id="UP000235015"/>
    </source>
</evidence>
<feature type="binding site" evidence="8">
    <location>
        <position position="171"/>
    </location>
    <ligand>
        <name>ATP</name>
        <dbReference type="ChEBI" id="CHEBI:30616"/>
    </ligand>
</feature>
<dbReference type="PANTHER" id="PTHR32057">
    <property type="entry name" value="PROTEIN ADENYLYLTRANSFERASE SELO, MITOCHONDRIAL"/>
    <property type="match status" value="1"/>
</dbReference>
<evidence type="ECO:0000256" key="6">
    <source>
        <dbReference type="ARBA" id="ARBA00022840"/>
    </source>
</evidence>
<dbReference type="NCBIfam" id="NF000658">
    <property type="entry name" value="PRK00029.1"/>
    <property type="match status" value="1"/>
</dbReference>
<feature type="binding site" evidence="8">
    <location>
        <position position="87"/>
    </location>
    <ligand>
        <name>ATP</name>
        <dbReference type="ChEBI" id="CHEBI:30616"/>
    </ligand>
</feature>
<dbReference type="AlphaFoldDB" id="A0A2N6CTB7"/>